<evidence type="ECO:0008006" key="4">
    <source>
        <dbReference type="Google" id="ProtNLM"/>
    </source>
</evidence>
<evidence type="ECO:0000256" key="1">
    <source>
        <dbReference type="SAM" id="SignalP"/>
    </source>
</evidence>
<accession>A0ABT5DFB1</accession>
<name>A0ABT5DFB1_9BACT</name>
<dbReference type="PROSITE" id="PS51257">
    <property type="entry name" value="PROKAR_LIPOPROTEIN"/>
    <property type="match status" value="1"/>
</dbReference>
<comment type="caution">
    <text evidence="2">The sequence shown here is derived from an EMBL/GenBank/DDBJ whole genome shotgun (WGS) entry which is preliminary data.</text>
</comment>
<keyword evidence="1" id="KW-0732">Signal</keyword>
<dbReference type="EMBL" id="JAQNDM010000002">
    <property type="protein sequence ID" value="MDC0712364.1"/>
    <property type="molecule type" value="Genomic_DNA"/>
</dbReference>
<gene>
    <name evidence="2" type="ORF">POL68_28130</name>
</gene>
<protein>
    <recommendedName>
        <fullName evidence="4">Lipoprotein</fullName>
    </recommendedName>
</protein>
<reference evidence="2 3" key="1">
    <citation type="submission" date="2022-11" db="EMBL/GenBank/DDBJ databases">
        <title>Minimal conservation of predation-associated metabolite biosynthetic gene clusters underscores biosynthetic potential of Myxococcota including descriptions for ten novel species: Archangium lansinium sp. nov., Myxococcus landrumus sp. nov., Nannocystis bai.</title>
        <authorList>
            <person name="Ahearne A."/>
            <person name="Stevens C."/>
            <person name="Dowd S."/>
        </authorList>
    </citation>
    <scope>NUCLEOTIDE SEQUENCE [LARGE SCALE GENOMIC DNA]</scope>
    <source>
        <strain evidence="2 3">NCWAL01</strain>
    </source>
</reference>
<evidence type="ECO:0000313" key="2">
    <source>
        <dbReference type="EMBL" id="MDC0712364.1"/>
    </source>
</evidence>
<dbReference type="Proteomes" id="UP001221838">
    <property type="component" value="Unassembled WGS sequence"/>
</dbReference>
<proteinExistence type="predicted"/>
<feature type="chain" id="PRO_5046704396" description="Lipoprotein" evidence="1">
    <location>
        <begin position="23"/>
        <end position="140"/>
    </location>
</feature>
<sequence length="140" mass="15055">MNRTRSLLLLAAALCGCGTRIAYIPTNAPPRAMQAHSPDSVQIFTTQQPERPYVEVGLIEAQQESHSVDTEETVFTRLREEAAHRGCDGLVLLGSNDSVQIIGSGSQFGGNTSGRTLKGYRGTCIVWKEDGKSESSNGSN</sequence>
<dbReference type="RefSeq" id="WP_272142471.1">
    <property type="nucleotide sequence ID" value="NZ_JAQNDM010000002.1"/>
</dbReference>
<organism evidence="2 3">
    <name type="scientific">Stigmatella ashevillensis</name>
    <dbReference type="NCBI Taxonomy" id="2995309"/>
    <lineage>
        <taxon>Bacteria</taxon>
        <taxon>Pseudomonadati</taxon>
        <taxon>Myxococcota</taxon>
        <taxon>Myxococcia</taxon>
        <taxon>Myxococcales</taxon>
        <taxon>Cystobacterineae</taxon>
        <taxon>Archangiaceae</taxon>
        <taxon>Stigmatella</taxon>
    </lineage>
</organism>
<evidence type="ECO:0000313" key="3">
    <source>
        <dbReference type="Proteomes" id="UP001221838"/>
    </source>
</evidence>
<keyword evidence="3" id="KW-1185">Reference proteome</keyword>
<feature type="signal peptide" evidence="1">
    <location>
        <begin position="1"/>
        <end position="22"/>
    </location>
</feature>